<proteinExistence type="predicted"/>
<reference evidence="2" key="2">
    <citation type="submission" date="2015-06" db="UniProtKB">
        <authorList>
            <consortium name="EnsemblPlants"/>
        </authorList>
    </citation>
    <scope>IDENTIFICATION</scope>
    <source>
        <strain evidence="2">DM1-3 516 R44</strain>
    </source>
</reference>
<dbReference type="InParanoid" id="M1DY62"/>
<feature type="compositionally biased region" description="Polar residues" evidence="1">
    <location>
        <begin position="129"/>
        <end position="145"/>
    </location>
</feature>
<protein>
    <submittedName>
        <fullName evidence="2">Uncharacterized protein</fullName>
    </submittedName>
</protein>
<name>M1DY62_SOLTU</name>
<dbReference type="PANTHER" id="PTHR33180:SF31">
    <property type="entry name" value="POLYPROTEIN PROTEIN"/>
    <property type="match status" value="1"/>
</dbReference>
<evidence type="ECO:0000313" key="2">
    <source>
        <dbReference type="EnsemblPlants" id="PGSC0003DMT400096318"/>
    </source>
</evidence>
<evidence type="ECO:0000313" key="3">
    <source>
        <dbReference type="Proteomes" id="UP000011115"/>
    </source>
</evidence>
<dbReference type="PANTHER" id="PTHR33180">
    <property type="entry name" value="PHOTOSYSTEM II CP43 REACTION CENTER PROTEIN"/>
    <property type="match status" value="1"/>
</dbReference>
<accession>M1DY62</accession>
<feature type="compositionally biased region" description="Polar residues" evidence="1">
    <location>
        <begin position="111"/>
        <end position="121"/>
    </location>
</feature>
<dbReference type="PaxDb" id="4113-PGSC0003DMT400096318"/>
<evidence type="ECO:0000256" key="1">
    <source>
        <dbReference type="SAM" id="MobiDB-lite"/>
    </source>
</evidence>
<reference evidence="3" key="1">
    <citation type="journal article" date="2011" name="Nature">
        <title>Genome sequence and analysis of the tuber crop potato.</title>
        <authorList>
            <consortium name="The Potato Genome Sequencing Consortium"/>
        </authorList>
    </citation>
    <scope>NUCLEOTIDE SEQUENCE [LARGE SCALE GENOMIC DNA]</scope>
    <source>
        <strain evidence="3">cv. DM1-3 516 R44</strain>
    </source>
</reference>
<dbReference type="EnsemblPlants" id="PGSC0003DMT400096318">
    <property type="protein sequence ID" value="PGSC0003DMT400096318"/>
    <property type="gene ID" value="PGSC0003DMG400045889"/>
</dbReference>
<organism evidence="2 3">
    <name type="scientific">Solanum tuberosum</name>
    <name type="common">Potato</name>
    <dbReference type="NCBI Taxonomy" id="4113"/>
    <lineage>
        <taxon>Eukaryota</taxon>
        <taxon>Viridiplantae</taxon>
        <taxon>Streptophyta</taxon>
        <taxon>Embryophyta</taxon>
        <taxon>Tracheophyta</taxon>
        <taxon>Spermatophyta</taxon>
        <taxon>Magnoliopsida</taxon>
        <taxon>eudicotyledons</taxon>
        <taxon>Gunneridae</taxon>
        <taxon>Pentapetalae</taxon>
        <taxon>asterids</taxon>
        <taxon>lamiids</taxon>
        <taxon>Solanales</taxon>
        <taxon>Solanaceae</taxon>
        <taxon>Solanoideae</taxon>
        <taxon>Solaneae</taxon>
        <taxon>Solanum</taxon>
    </lineage>
</organism>
<feature type="region of interest" description="Disordered" evidence="1">
    <location>
        <begin position="57"/>
        <end position="149"/>
    </location>
</feature>
<dbReference type="Proteomes" id="UP000011115">
    <property type="component" value="Unassembled WGS sequence"/>
</dbReference>
<keyword evidence="3" id="KW-1185">Reference proteome</keyword>
<sequence length="270" mass="29948">MDYTSPIGGSPTISVTQTKTAVWVLTLTEGPVKLDEVDKHSTDCRVVERIQLMSPNGCDLHDMARPKVPGRNMPPQNKGKGIKINEGAAVSKGRAAKPSSIGKKGRKKSKAPTSPENNSDSKGIYDTYLTPSGSNDEQQEIQSTTSDDDELMAQRAELRSKKLNDPSRIRKPPLTTPIPPVLEQAIVLASPIQGPLPKLMDRLKMEGLRTILEEKRLFTDVVIDKYPDIMRCLKLHLPDFHKDPWPVCFKLGQRALQCIDTTWKETGSQI</sequence>
<dbReference type="HOGENOM" id="CLU_1032125_0_0_1"/>
<dbReference type="AlphaFoldDB" id="M1DY62"/>
<dbReference type="Gramene" id="PGSC0003DMT400096318">
    <property type="protein sequence ID" value="PGSC0003DMT400096318"/>
    <property type="gene ID" value="PGSC0003DMG400045889"/>
</dbReference>